<dbReference type="Proteomes" id="UP000236305">
    <property type="component" value="Unassembled WGS sequence"/>
</dbReference>
<protein>
    <submittedName>
        <fullName evidence="2">Uncharacterized protein</fullName>
    </submittedName>
</protein>
<organism evidence="2 3">
    <name type="scientific">Verticillium dahliae</name>
    <name type="common">Verticillium wilt</name>
    <dbReference type="NCBI Taxonomy" id="27337"/>
    <lineage>
        <taxon>Eukaryota</taxon>
        <taxon>Fungi</taxon>
        <taxon>Dikarya</taxon>
        <taxon>Ascomycota</taxon>
        <taxon>Pezizomycotina</taxon>
        <taxon>Sordariomycetes</taxon>
        <taxon>Hypocreomycetidae</taxon>
        <taxon>Glomerellales</taxon>
        <taxon>Plectosphaerellaceae</taxon>
        <taxon>Verticillium</taxon>
    </lineage>
</organism>
<evidence type="ECO:0000313" key="2">
    <source>
        <dbReference type="EMBL" id="PNH27115.1"/>
    </source>
</evidence>
<feature type="compositionally biased region" description="Basic and acidic residues" evidence="1">
    <location>
        <begin position="80"/>
        <end position="93"/>
    </location>
</feature>
<name>A0AA44WAE7_VERDA</name>
<sequence>MDTATAACDNTAFRTSTMQRSQLPRPGAPPHGLSELSESQSNARPHAASMMPPPSKIGGIAAGTKREVPQPAATQPQRRTLMDRARDYPDKDPAATATTAGLRKIPPRANGHIKGQSLTSLKQPSSGFSSRQTSTSTASAGLASDLE</sequence>
<dbReference type="AlphaFoldDB" id="A0AA44WAE7"/>
<feature type="compositionally biased region" description="Polar residues" evidence="1">
    <location>
        <begin position="12"/>
        <end position="22"/>
    </location>
</feature>
<dbReference type="EMBL" id="MPSH01000051">
    <property type="protein sequence ID" value="PNH27115.1"/>
    <property type="molecule type" value="Genomic_DNA"/>
</dbReference>
<evidence type="ECO:0000313" key="3">
    <source>
        <dbReference type="Proteomes" id="UP000236305"/>
    </source>
</evidence>
<feature type="region of interest" description="Disordered" evidence="1">
    <location>
        <begin position="1"/>
        <end position="147"/>
    </location>
</feature>
<accession>A0AA44WAE7</accession>
<feature type="compositionally biased region" description="Low complexity" evidence="1">
    <location>
        <begin position="125"/>
        <end position="147"/>
    </location>
</feature>
<reference evidence="2 3" key="1">
    <citation type="submission" date="2017-12" db="EMBL/GenBank/DDBJ databases">
        <title>Comparative genomics yields insights into virulence evolution of Verticillium dahliae.</title>
        <authorList>
            <person name="Fan R."/>
            <person name="Armitage A.D."/>
            <person name="Cascant-Lopez E."/>
            <person name="Sobczyk M."/>
            <person name="Cockerton H.M."/>
            <person name="Harrison R.J."/>
        </authorList>
    </citation>
    <scope>NUCLEOTIDE SEQUENCE [LARGE SCALE GENOMIC DNA]</scope>
    <source>
        <strain evidence="2 3">12008</strain>
    </source>
</reference>
<proteinExistence type="predicted"/>
<comment type="caution">
    <text evidence="2">The sequence shown here is derived from an EMBL/GenBank/DDBJ whole genome shotgun (WGS) entry which is preliminary data.</text>
</comment>
<gene>
    <name evidence="2" type="ORF">BJF96_g9626</name>
</gene>
<evidence type="ECO:0000256" key="1">
    <source>
        <dbReference type="SAM" id="MobiDB-lite"/>
    </source>
</evidence>